<dbReference type="Proteomes" id="UP001216907">
    <property type="component" value="Unassembled WGS sequence"/>
</dbReference>
<dbReference type="EMBL" id="JARRAG010000009">
    <property type="protein sequence ID" value="MDG3008522.1"/>
    <property type="molecule type" value="Genomic_DNA"/>
</dbReference>
<keyword evidence="3" id="KW-1185">Reference proteome</keyword>
<feature type="region of interest" description="Disordered" evidence="1">
    <location>
        <begin position="1"/>
        <end position="25"/>
    </location>
</feature>
<comment type="caution">
    <text evidence="2">The sequence shown here is derived from an EMBL/GenBank/DDBJ whole genome shotgun (WGS) entry which is preliminary data.</text>
</comment>
<evidence type="ECO:0000313" key="3">
    <source>
        <dbReference type="Proteomes" id="UP001216907"/>
    </source>
</evidence>
<name>A0ABT6FLT2_9BACT</name>
<accession>A0ABT6FLT2</accession>
<evidence type="ECO:0000256" key="1">
    <source>
        <dbReference type="SAM" id="MobiDB-lite"/>
    </source>
</evidence>
<evidence type="ECO:0000313" key="2">
    <source>
        <dbReference type="EMBL" id="MDG3008522.1"/>
    </source>
</evidence>
<feature type="compositionally biased region" description="Low complexity" evidence="1">
    <location>
        <begin position="99"/>
        <end position="113"/>
    </location>
</feature>
<organism evidence="2 3">
    <name type="scientific">Paludisphaera mucosa</name>
    <dbReference type="NCBI Taxonomy" id="3030827"/>
    <lineage>
        <taxon>Bacteria</taxon>
        <taxon>Pseudomonadati</taxon>
        <taxon>Planctomycetota</taxon>
        <taxon>Planctomycetia</taxon>
        <taxon>Isosphaerales</taxon>
        <taxon>Isosphaeraceae</taxon>
        <taxon>Paludisphaera</taxon>
    </lineage>
</organism>
<feature type="region of interest" description="Disordered" evidence="1">
    <location>
        <begin position="98"/>
        <end position="127"/>
    </location>
</feature>
<reference evidence="2 3" key="1">
    <citation type="submission" date="2023-03" db="EMBL/GenBank/DDBJ databases">
        <title>Paludisphaera mucosa sp. nov. a novel planctomycete from northern fen.</title>
        <authorList>
            <person name="Ivanova A."/>
        </authorList>
    </citation>
    <scope>NUCLEOTIDE SEQUENCE [LARGE SCALE GENOMIC DNA]</scope>
    <source>
        <strain evidence="2 3">Pla2</strain>
    </source>
</reference>
<gene>
    <name evidence="2" type="ORF">PZE19_32555</name>
</gene>
<sequence length="181" mass="20307">MSFAKGNVDGEQAQAPAPPVRRRKFTDADLERMRQGGMLTLRDKGWSFREVGVVFNADKTTVLHTLAAIPPEAKEWLRREYSWIYEGLIARPPRKPYTRRAAAPEPAPSVAVSRRGRRPVGSRNRTLAERHAERRAEAAELDARCLAAFDSLRTLQRAAAHLGVTRSRVVAAVERRRSVKG</sequence>
<protein>
    <submittedName>
        <fullName evidence="2">Uncharacterized protein</fullName>
    </submittedName>
</protein>
<proteinExistence type="predicted"/>
<dbReference type="RefSeq" id="WP_277864841.1">
    <property type="nucleotide sequence ID" value="NZ_JARRAG010000009.1"/>
</dbReference>